<dbReference type="AlphaFoldDB" id="A0A1G9HXT0"/>
<keyword evidence="2" id="KW-1185">Reference proteome</keyword>
<gene>
    <name evidence="1" type="ORF">SAMN05421869_12314</name>
</gene>
<accession>A0A1G9HXT0</accession>
<evidence type="ECO:0000313" key="1">
    <source>
        <dbReference type="EMBL" id="SDL17616.1"/>
    </source>
</evidence>
<sequence length="51" mass="5588">MTTAADLAPQTPSERLANAQLLVLQAIYRELRHGNDLAAAQTAAWRSTPKR</sequence>
<dbReference type="EMBL" id="FNDJ01000023">
    <property type="protein sequence ID" value="SDL17616.1"/>
    <property type="molecule type" value="Genomic_DNA"/>
</dbReference>
<evidence type="ECO:0000313" key="2">
    <source>
        <dbReference type="Proteomes" id="UP000199202"/>
    </source>
</evidence>
<protein>
    <submittedName>
        <fullName evidence="1">Uncharacterized protein</fullName>
    </submittedName>
</protein>
<name>A0A1G9HXT0_9ACTN</name>
<proteinExistence type="predicted"/>
<organism evidence="1 2">
    <name type="scientific">Nonomuraea jiangxiensis</name>
    <dbReference type="NCBI Taxonomy" id="633440"/>
    <lineage>
        <taxon>Bacteria</taxon>
        <taxon>Bacillati</taxon>
        <taxon>Actinomycetota</taxon>
        <taxon>Actinomycetes</taxon>
        <taxon>Streptosporangiales</taxon>
        <taxon>Streptosporangiaceae</taxon>
        <taxon>Nonomuraea</taxon>
    </lineage>
</organism>
<reference evidence="1 2" key="1">
    <citation type="submission" date="2016-10" db="EMBL/GenBank/DDBJ databases">
        <authorList>
            <person name="de Groot N.N."/>
        </authorList>
    </citation>
    <scope>NUCLEOTIDE SEQUENCE [LARGE SCALE GENOMIC DNA]</scope>
    <source>
        <strain evidence="1 2">CGMCC 4.6533</strain>
    </source>
</reference>
<dbReference type="RefSeq" id="WP_176993606.1">
    <property type="nucleotide sequence ID" value="NZ_FNDJ01000023.1"/>
</dbReference>
<dbReference type="Proteomes" id="UP000199202">
    <property type="component" value="Unassembled WGS sequence"/>
</dbReference>